<dbReference type="PANTHER" id="PTHR37162:SF11">
    <property type="match status" value="1"/>
</dbReference>
<comment type="caution">
    <text evidence="3">The sequence shown here is derived from an EMBL/GenBank/DDBJ whole genome shotgun (WGS) entry which is preliminary data.</text>
</comment>
<feature type="compositionally biased region" description="Low complexity" evidence="2">
    <location>
        <begin position="66"/>
        <end position="77"/>
    </location>
</feature>
<feature type="region of interest" description="Disordered" evidence="2">
    <location>
        <begin position="1"/>
        <end position="79"/>
    </location>
</feature>
<feature type="compositionally biased region" description="Low complexity" evidence="2">
    <location>
        <begin position="765"/>
        <end position="776"/>
    </location>
</feature>
<proteinExistence type="predicted"/>
<accession>A0A2B4SJG5</accession>
<organism evidence="3 4">
    <name type="scientific">Stylophora pistillata</name>
    <name type="common">Smooth cauliflower coral</name>
    <dbReference type="NCBI Taxonomy" id="50429"/>
    <lineage>
        <taxon>Eukaryota</taxon>
        <taxon>Metazoa</taxon>
        <taxon>Cnidaria</taxon>
        <taxon>Anthozoa</taxon>
        <taxon>Hexacorallia</taxon>
        <taxon>Scleractinia</taxon>
        <taxon>Astrocoeniina</taxon>
        <taxon>Pocilloporidae</taxon>
        <taxon>Stylophora</taxon>
    </lineage>
</organism>
<dbReference type="PANTHER" id="PTHR37162">
    <property type="entry name" value="HAT FAMILY DIMERISATION DOMAINCONTAINING PROTEIN-RELATED"/>
    <property type="match status" value="1"/>
</dbReference>
<protein>
    <submittedName>
        <fullName evidence="3">Uncharacterized protein</fullName>
    </submittedName>
</protein>
<keyword evidence="1" id="KW-0175">Coiled coil</keyword>
<name>A0A2B4SJG5_STYPI</name>
<feature type="coiled-coil region" evidence="1">
    <location>
        <begin position="1376"/>
        <end position="1457"/>
    </location>
</feature>
<gene>
    <name evidence="3" type="ORF">AWC38_SpisGene5180</name>
</gene>
<dbReference type="EMBL" id="LSMT01000056">
    <property type="protein sequence ID" value="PFX30031.1"/>
    <property type="molecule type" value="Genomic_DNA"/>
</dbReference>
<keyword evidence="4" id="KW-1185">Reference proteome</keyword>
<evidence type="ECO:0000313" key="3">
    <source>
        <dbReference type="EMBL" id="PFX30031.1"/>
    </source>
</evidence>
<sequence length="1461" mass="165287">MGESALTSHLKGKKHQTLTSQKRSLASVPDFFGVSSQQPATTSDDAKEVSKSASSESGEHNTLNPTKSSTTSSSGSSVMERIVTRDETLKAEILWALKVIMSHYSYKSCEGTSKLFQAMFPDSRIASQFTCGEKKCAYLICFGLAPHFKQLLKDVVKKEEAYVLMFDESLNSVCQSKQMDIHIRSWNHDKHEVESRYYTSVFMGHGTAEDMLSHFRSGIEGIPLKKVYQLSMDGPNVNWKFYSMLTDEAKREHNSHMLNIGSCGLHILHGAFKDGAVASGWQLDRLFSSLHWLFQDSPARREDYTKVTGNSLFALKFCKHRWLENVLVAERTQSMWDSVVKYVQSARAGKVPQPQNKSFETVQEFVADPFTTAKVAFFLSVAKQVTPFLTLYQTDKPMLPFLATDLYSMLGGLMRRFIKTTVISEAKTPLKLTKLDPADSSIHASHSKIDLGFTADKKIKESIAKSTVSEKRVLQFQMECKEFLMKVVCKLIAKAPIQYSLVRNINCLDPRNMMSDHDVSITKFKRVLTTLENAKKVPEGECDSLLELFRQFIMEVPSSSPSEFKDYDPNNDRLDSFLYLHMGQKRSYQSLWKVVSELLILSHGQASVERGFSVNKQLEVENLQERSFIAQRLVQDHVQSVGGVLAVSINKPLLLSAAGARQNNLWLQKSLYKDWLREVKGDKHKARCIVCMKDVDISSMGESALTSHLKGKKHQTLTSQKRSLASVPDFFGVSSQQPATTSDDAKEVSKSASSESGEHNTLNPTKSSTTSSSGSSVMERIVTRDETLKAEILWALKVIMSHYSYKSCEGTSKLFQAMFPDSRIASQFTCGEKKCAYLICFGLAPHFKQLLKDVVKKEEAYVLMFDESLNSVCQSKQMDIHIRSWNHDKHEVESRYYTSVFMGHGTAEDMLSHFRSGIEGIPLKKVYQLSMDGPNVNWKFYSMLTDEAKREHNSHMLNIGSCGLHILHGAFKDGAVASGWQLDRLFSSLHWLFQDSPARREDYTKVTGNSLFALKFCKHRWLENVLVAERTQSMWDSVVKYVQSARAGKVPQPQNKSFETVQEFVADPFTTAKVAFFLSVAKQVTPFLTLYQTDKPMLPFLATDLYSMLGGLMRRFIKTTVISEAKTPLKLTKLDPADSSIHASHSKIDLGFTADKKIKESIAKSTVSEKRVLQFQMECKEFLMKVVCKLIAKAPIQYSLVRNINCLDPRNMMSDHDVSITKFKRVLTTLENAKKVPEGECDSLLELFRQFIMEVPSSSPSEFKDYDPNNDRLDSFLYLHMGQKRSYQSLWKVVSELLILSHGQASVERGFSVNKQLEVENLQERSFIAQRLVQDHVQSVGGVLAVSINKPLLLSAAGARQKYLSYLDEQKRKKTSEGVELKRKELVDELDELKKKRRRLDSDVDNLVKSADEFAQKAEDTGKLVWITKSNSLRRTAKEKEIARKDLECKIANVVDELKKA</sequence>
<evidence type="ECO:0000256" key="2">
    <source>
        <dbReference type="SAM" id="MobiDB-lite"/>
    </source>
</evidence>
<dbReference type="Proteomes" id="UP000225706">
    <property type="component" value="Unassembled WGS sequence"/>
</dbReference>
<reference evidence="4" key="1">
    <citation type="journal article" date="2017" name="bioRxiv">
        <title>Comparative analysis of the genomes of Stylophora pistillata and Acropora digitifera provides evidence for extensive differences between species of corals.</title>
        <authorList>
            <person name="Voolstra C.R."/>
            <person name="Li Y."/>
            <person name="Liew Y.J."/>
            <person name="Baumgarten S."/>
            <person name="Zoccola D."/>
            <person name="Flot J.-F."/>
            <person name="Tambutte S."/>
            <person name="Allemand D."/>
            <person name="Aranda M."/>
        </authorList>
    </citation>
    <scope>NUCLEOTIDE SEQUENCE [LARGE SCALE GENOMIC DNA]</scope>
</reference>
<dbReference type="OrthoDB" id="5954038at2759"/>
<evidence type="ECO:0000256" key="1">
    <source>
        <dbReference type="SAM" id="Coils"/>
    </source>
</evidence>
<evidence type="ECO:0000313" key="4">
    <source>
        <dbReference type="Proteomes" id="UP000225706"/>
    </source>
</evidence>
<feature type="region of interest" description="Disordered" evidence="2">
    <location>
        <begin position="732"/>
        <end position="778"/>
    </location>
</feature>